<evidence type="ECO:0000313" key="5">
    <source>
        <dbReference type="Proteomes" id="UP001175000"/>
    </source>
</evidence>
<reference evidence="4" key="1">
    <citation type="submission" date="2023-06" db="EMBL/GenBank/DDBJ databases">
        <title>Genome-scale phylogeny and comparative genomics of the fungal order Sordariales.</title>
        <authorList>
            <consortium name="Lawrence Berkeley National Laboratory"/>
            <person name="Hensen N."/>
            <person name="Bonometti L."/>
            <person name="Westerberg I."/>
            <person name="Brannstrom I.O."/>
            <person name="Guillou S."/>
            <person name="Cros-Aarteil S."/>
            <person name="Calhoun S."/>
            <person name="Haridas S."/>
            <person name="Kuo A."/>
            <person name="Mondo S."/>
            <person name="Pangilinan J."/>
            <person name="Riley R."/>
            <person name="Labutti K."/>
            <person name="Andreopoulos B."/>
            <person name="Lipzen A."/>
            <person name="Chen C."/>
            <person name="Yanf M."/>
            <person name="Daum C."/>
            <person name="Ng V."/>
            <person name="Clum A."/>
            <person name="Steindorff A."/>
            <person name="Ohm R."/>
            <person name="Martin F."/>
            <person name="Silar P."/>
            <person name="Natvig D."/>
            <person name="Lalanne C."/>
            <person name="Gautier V."/>
            <person name="Ament-Velasquez S.L."/>
            <person name="Kruys A."/>
            <person name="Hutchinson M.I."/>
            <person name="Powell A.J."/>
            <person name="Barry K."/>
            <person name="Miller A.N."/>
            <person name="Grigoriev I.V."/>
            <person name="Debuchy R."/>
            <person name="Gladieux P."/>
            <person name="Thoren M.H."/>
            <person name="Johannesson H."/>
        </authorList>
    </citation>
    <scope>NUCLEOTIDE SEQUENCE</scope>
    <source>
        <strain evidence="4">CBS 606.72</strain>
    </source>
</reference>
<dbReference type="AlphaFoldDB" id="A0AA39X4X4"/>
<dbReference type="Pfam" id="PF00266">
    <property type="entry name" value="Aminotran_5"/>
    <property type="match status" value="1"/>
</dbReference>
<dbReference type="EMBL" id="JAULSU010000002">
    <property type="protein sequence ID" value="KAK0627388.1"/>
    <property type="molecule type" value="Genomic_DNA"/>
</dbReference>
<sequence>MVANTDDLAVRTKETPQSTPHRTSDVVAWGKGLREQHFNLFDPNYHNLNNGSFGTIPRAIQAKLRDYQDQAEARPDAFIRYREKELLDESRAAVAKLLNAPVDTVVFVSNATLGVNTVLRNLYWADDKKDEILYFDTIYGGCAKTIDYILETAYGRVSARCIPLTYPCSDDEVLAAFTREVAASRAQGKRPKVCIFDVVSSLPGIRFPFEAITAACKEANILSCIDGAQGIGMVPLDLNALDPDFFVSNCHKWLHVPRGCAVFYVPLRNQALIRSTLPTSHGFVAAGASARRINPLPPNGKSVFVNAFEFVGTLDNSPYLCVKDSIRWREEVLGGEQRIMEYQEKLAREGGKNVAEFLGTKVFENEEGTLGRCAMVNVALPIALERDETGLENGKARDEDADGLPAVPRGDEGLVTNWFQKRLIEEYGTFVALFVYRGRWWARLSAQVYLGVGDFEWAGKPLKELCERVAKGEYK</sequence>
<dbReference type="InterPro" id="IPR015421">
    <property type="entry name" value="PyrdxlP-dep_Trfase_major"/>
</dbReference>
<protein>
    <submittedName>
        <fullName evidence="4">Pyridoxal phosphate-dependent transferase</fullName>
    </submittedName>
</protein>
<name>A0AA39X4X4_9PEZI</name>
<dbReference type="Gene3D" id="3.40.640.10">
    <property type="entry name" value="Type I PLP-dependent aspartate aminotransferase-like (Major domain)"/>
    <property type="match status" value="1"/>
</dbReference>
<organism evidence="4 5">
    <name type="scientific">Immersiella caudata</name>
    <dbReference type="NCBI Taxonomy" id="314043"/>
    <lineage>
        <taxon>Eukaryota</taxon>
        <taxon>Fungi</taxon>
        <taxon>Dikarya</taxon>
        <taxon>Ascomycota</taxon>
        <taxon>Pezizomycotina</taxon>
        <taxon>Sordariomycetes</taxon>
        <taxon>Sordariomycetidae</taxon>
        <taxon>Sordariales</taxon>
        <taxon>Lasiosphaeriaceae</taxon>
        <taxon>Immersiella</taxon>
    </lineage>
</organism>
<dbReference type="InterPro" id="IPR000192">
    <property type="entry name" value="Aminotrans_V_dom"/>
</dbReference>
<feature type="domain" description="Aminotransferase class V" evidence="3">
    <location>
        <begin position="83"/>
        <end position="271"/>
    </location>
</feature>
<feature type="region of interest" description="Disordered" evidence="2">
    <location>
        <begin position="1"/>
        <end position="23"/>
    </location>
</feature>
<dbReference type="PANTHER" id="PTHR43092">
    <property type="entry name" value="L-CYSTEINE DESULFHYDRASE"/>
    <property type="match status" value="1"/>
</dbReference>
<evidence type="ECO:0000313" key="4">
    <source>
        <dbReference type="EMBL" id="KAK0627388.1"/>
    </source>
</evidence>
<dbReference type="PANTHER" id="PTHR43092:SF2">
    <property type="entry name" value="HERCYNYLCYSTEINE SULFOXIDE LYASE"/>
    <property type="match status" value="1"/>
</dbReference>
<evidence type="ECO:0000259" key="3">
    <source>
        <dbReference type="Pfam" id="PF00266"/>
    </source>
</evidence>
<comment type="caution">
    <text evidence="4">The sequence shown here is derived from an EMBL/GenBank/DDBJ whole genome shotgun (WGS) entry which is preliminary data.</text>
</comment>
<keyword evidence="4" id="KW-0808">Transferase</keyword>
<proteinExistence type="predicted"/>
<dbReference type="Proteomes" id="UP001175000">
    <property type="component" value="Unassembled WGS sequence"/>
</dbReference>
<evidence type="ECO:0000256" key="1">
    <source>
        <dbReference type="ARBA" id="ARBA00022898"/>
    </source>
</evidence>
<gene>
    <name evidence="4" type="ORF">B0T14DRAFT_563195</name>
</gene>
<keyword evidence="5" id="KW-1185">Reference proteome</keyword>
<keyword evidence="1" id="KW-0663">Pyridoxal phosphate</keyword>
<dbReference type="InterPro" id="IPR015424">
    <property type="entry name" value="PyrdxlP-dep_Trfase"/>
</dbReference>
<dbReference type="GO" id="GO:0016740">
    <property type="term" value="F:transferase activity"/>
    <property type="evidence" value="ECO:0007669"/>
    <property type="project" value="UniProtKB-KW"/>
</dbReference>
<dbReference type="SUPFAM" id="SSF53383">
    <property type="entry name" value="PLP-dependent transferases"/>
    <property type="match status" value="1"/>
</dbReference>
<evidence type="ECO:0000256" key="2">
    <source>
        <dbReference type="SAM" id="MobiDB-lite"/>
    </source>
</evidence>
<accession>A0AA39X4X4</accession>